<keyword evidence="3" id="KW-0067">ATP-binding</keyword>
<evidence type="ECO:0000313" key="7">
    <source>
        <dbReference type="EMBL" id="ACS90386.1"/>
    </source>
</evidence>
<dbReference type="InterPro" id="IPR004115">
    <property type="entry name" value="GAD-like_sf"/>
</dbReference>
<feature type="domain" description="PH0730-like N-terminal" evidence="6">
    <location>
        <begin position="12"/>
        <end position="71"/>
    </location>
</feature>
<dbReference type="GeneID" id="8096335"/>
<dbReference type="Pfam" id="PF22167">
    <property type="entry name" value="PH0730-like_N"/>
    <property type="match status" value="1"/>
</dbReference>
<proteinExistence type="predicted"/>
<sequence length="199" mass="22624">MDWKRGAYPEFEIEDILVTLFLLKTPKGRKQISEELNLGEGTIRTLLKKLAALNLIKSQQKGHSLSEKGFKVVEAILDLFSEPVEVCSIEDFLAYAIVVKDPPQFKSIELRDEAIRFFARGAMILRYLNGEVIFPEDNRPLKETLPEIAEDLEKLPLEDGDLIVITWAENRIDAVKSAIHVALVLKGEQIPVEIRKLEE</sequence>
<protein>
    <submittedName>
        <fullName evidence="7">Uncharacterized protein</fullName>
    </submittedName>
</protein>
<dbReference type="KEGG" id="tsi:TSIB_1334"/>
<dbReference type="STRING" id="604354.TSIB_1334"/>
<dbReference type="OrthoDB" id="85402at2157"/>
<dbReference type="InterPro" id="IPR036388">
    <property type="entry name" value="WH-like_DNA-bd_sf"/>
</dbReference>
<keyword evidence="1" id="KW-0436">Ligase</keyword>
<keyword evidence="8" id="KW-1185">Reference proteome</keyword>
<dbReference type="Gene3D" id="3.30.1360.30">
    <property type="entry name" value="GAD-like domain"/>
    <property type="match status" value="1"/>
</dbReference>
<keyword evidence="2" id="KW-0547">Nucleotide-binding</keyword>
<organism evidence="7 8">
    <name type="scientific">Thermococcus sibiricus (strain DSM 12597 / MM 739)</name>
    <dbReference type="NCBI Taxonomy" id="604354"/>
    <lineage>
        <taxon>Archaea</taxon>
        <taxon>Methanobacteriati</taxon>
        <taxon>Methanobacteriota</taxon>
        <taxon>Thermococci</taxon>
        <taxon>Thermococcales</taxon>
        <taxon>Thermococcaceae</taxon>
        <taxon>Thermococcus</taxon>
    </lineage>
</organism>
<dbReference type="SUPFAM" id="SSF55261">
    <property type="entry name" value="GAD domain-like"/>
    <property type="match status" value="1"/>
</dbReference>
<evidence type="ECO:0000256" key="4">
    <source>
        <dbReference type="ARBA" id="ARBA00022917"/>
    </source>
</evidence>
<evidence type="ECO:0000256" key="1">
    <source>
        <dbReference type="ARBA" id="ARBA00022598"/>
    </source>
</evidence>
<feature type="domain" description="DUF4443" evidence="5">
    <location>
        <begin position="94"/>
        <end position="185"/>
    </location>
</feature>
<accession>C6A441</accession>
<dbReference type="eggNOG" id="arCOG02103">
    <property type="taxonomic scope" value="Archaea"/>
</dbReference>
<dbReference type="InterPro" id="IPR054039">
    <property type="entry name" value="PH0730-like_N"/>
</dbReference>
<evidence type="ECO:0000313" key="8">
    <source>
        <dbReference type="Proteomes" id="UP000009079"/>
    </source>
</evidence>
<dbReference type="GO" id="GO:0006412">
    <property type="term" value="P:translation"/>
    <property type="evidence" value="ECO:0007669"/>
    <property type="project" value="UniProtKB-KW"/>
</dbReference>
<evidence type="ECO:0000256" key="3">
    <source>
        <dbReference type="ARBA" id="ARBA00022840"/>
    </source>
</evidence>
<evidence type="ECO:0000259" key="5">
    <source>
        <dbReference type="Pfam" id="PF14544"/>
    </source>
</evidence>
<dbReference type="GO" id="GO:0005737">
    <property type="term" value="C:cytoplasm"/>
    <property type="evidence" value="ECO:0007669"/>
    <property type="project" value="InterPro"/>
</dbReference>
<dbReference type="RefSeq" id="WP_015849604.1">
    <property type="nucleotide sequence ID" value="NC_012883.1"/>
</dbReference>
<dbReference type="InterPro" id="IPR036390">
    <property type="entry name" value="WH_DNA-bd_sf"/>
</dbReference>
<dbReference type="GO" id="GO:0004812">
    <property type="term" value="F:aminoacyl-tRNA ligase activity"/>
    <property type="evidence" value="ECO:0007669"/>
    <property type="project" value="InterPro"/>
</dbReference>
<dbReference type="Proteomes" id="UP000009079">
    <property type="component" value="Chromosome"/>
</dbReference>
<dbReference type="InterPro" id="IPR029349">
    <property type="entry name" value="DUF4443"/>
</dbReference>
<reference evidence="7 8" key="1">
    <citation type="journal article" date="2009" name="Appl. Environ. Microbiol.">
        <title>Metabolic versatility and indigenous origin of the archaeon Thermococcus sibiricus, isolated from a siberian oil reservoir, as revealed by genome analysis.</title>
        <authorList>
            <person name="Mardanov A.V."/>
            <person name="Ravin N.V."/>
            <person name="Svetlitchnyi V.A."/>
            <person name="Beletsky A.V."/>
            <person name="Miroshnichenko M.L."/>
            <person name="Bonch-Osmolovskaya E.A."/>
            <person name="Skryabin K.G."/>
        </authorList>
    </citation>
    <scope>NUCLEOTIDE SEQUENCE [LARGE SCALE GENOMIC DNA]</scope>
    <source>
        <strain evidence="8">DSM 12597 / MM 739</strain>
    </source>
</reference>
<name>C6A441_THESM</name>
<gene>
    <name evidence="7" type="ordered locus">TSIB_1334</name>
</gene>
<dbReference type="AlphaFoldDB" id="C6A441"/>
<dbReference type="Gene3D" id="1.10.10.10">
    <property type="entry name" value="Winged helix-like DNA-binding domain superfamily/Winged helix DNA-binding domain"/>
    <property type="match status" value="1"/>
</dbReference>
<dbReference type="HOGENOM" id="CLU_1369596_0_0_2"/>
<dbReference type="GO" id="GO:0005524">
    <property type="term" value="F:ATP binding"/>
    <property type="evidence" value="ECO:0007669"/>
    <property type="project" value="UniProtKB-KW"/>
</dbReference>
<evidence type="ECO:0000259" key="6">
    <source>
        <dbReference type="Pfam" id="PF22167"/>
    </source>
</evidence>
<evidence type="ECO:0000256" key="2">
    <source>
        <dbReference type="ARBA" id="ARBA00022741"/>
    </source>
</evidence>
<dbReference type="Pfam" id="PF14544">
    <property type="entry name" value="DUF4443"/>
    <property type="match status" value="1"/>
</dbReference>
<dbReference type="EMBL" id="CP001463">
    <property type="protein sequence ID" value="ACS90386.1"/>
    <property type="molecule type" value="Genomic_DNA"/>
</dbReference>
<dbReference type="SUPFAM" id="SSF46785">
    <property type="entry name" value="Winged helix' DNA-binding domain"/>
    <property type="match status" value="1"/>
</dbReference>
<keyword evidence="4" id="KW-0648">Protein biosynthesis</keyword>